<evidence type="ECO:0000313" key="2">
    <source>
        <dbReference type="EMBL" id="MBK1787584.1"/>
    </source>
</evidence>
<name>A0A934V7D3_9PSEU</name>
<dbReference type="RefSeq" id="WP_200322370.1">
    <property type="nucleotide sequence ID" value="NZ_JAENJH010000007.1"/>
</dbReference>
<evidence type="ECO:0008006" key="4">
    <source>
        <dbReference type="Google" id="ProtNLM"/>
    </source>
</evidence>
<sequence>MTPQTPQWPGEQDDAEAAARAADELRALRAGSHGQEIVLGNEFAEIRVSRVETRNGSRLLIEAPKSGQWVALCPLELEALTWQNAATFSAMIGTPFGPLLGHDEEDA</sequence>
<reference evidence="2" key="1">
    <citation type="submission" date="2020-12" db="EMBL/GenBank/DDBJ databases">
        <title>Prauserella sp. ASG 168, a novel actinomycete isolated from cave rock.</title>
        <authorList>
            <person name="Suriyachadkun C."/>
        </authorList>
    </citation>
    <scope>NUCLEOTIDE SEQUENCE</scope>
    <source>
        <strain evidence="2">ASG 168</strain>
    </source>
</reference>
<protein>
    <recommendedName>
        <fullName evidence="4">Dihydrodiol dehydrogenase</fullName>
    </recommendedName>
</protein>
<keyword evidence="3" id="KW-1185">Reference proteome</keyword>
<feature type="region of interest" description="Disordered" evidence="1">
    <location>
        <begin position="1"/>
        <end position="20"/>
    </location>
</feature>
<dbReference type="AlphaFoldDB" id="A0A934V7D3"/>
<evidence type="ECO:0000256" key="1">
    <source>
        <dbReference type="SAM" id="MobiDB-lite"/>
    </source>
</evidence>
<dbReference type="Proteomes" id="UP000635245">
    <property type="component" value="Unassembled WGS sequence"/>
</dbReference>
<evidence type="ECO:0000313" key="3">
    <source>
        <dbReference type="Proteomes" id="UP000635245"/>
    </source>
</evidence>
<gene>
    <name evidence="2" type="ORF">JHE00_24935</name>
</gene>
<proteinExistence type="predicted"/>
<dbReference type="EMBL" id="JAENJH010000007">
    <property type="protein sequence ID" value="MBK1787584.1"/>
    <property type="molecule type" value="Genomic_DNA"/>
</dbReference>
<comment type="caution">
    <text evidence="2">The sequence shown here is derived from an EMBL/GenBank/DDBJ whole genome shotgun (WGS) entry which is preliminary data.</text>
</comment>
<accession>A0A934V7D3</accession>
<organism evidence="2 3">
    <name type="scientific">Prauserella cavernicola</name>
    <dbReference type="NCBI Taxonomy" id="2800127"/>
    <lineage>
        <taxon>Bacteria</taxon>
        <taxon>Bacillati</taxon>
        <taxon>Actinomycetota</taxon>
        <taxon>Actinomycetes</taxon>
        <taxon>Pseudonocardiales</taxon>
        <taxon>Pseudonocardiaceae</taxon>
        <taxon>Prauserella</taxon>
    </lineage>
</organism>